<dbReference type="AlphaFoldDB" id="W4G9H6"/>
<dbReference type="Pfam" id="PF13640">
    <property type="entry name" value="2OG-FeII_Oxy_3"/>
    <property type="match status" value="1"/>
</dbReference>
<dbReference type="InterPro" id="IPR006620">
    <property type="entry name" value="Pro_4_hyd_alph"/>
</dbReference>
<dbReference type="EMBL" id="KI913136">
    <property type="protein sequence ID" value="ETV76362.1"/>
    <property type="molecule type" value="Genomic_DNA"/>
</dbReference>
<evidence type="ECO:0000256" key="8">
    <source>
        <dbReference type="ARBA" id="ARBA00023004"/>
    </source>
</evidence>
<name>W4G9H6_APHAT</name>
<dbReference type="SUPFAM" id="SSF51197">
    <property type="entry name" value="Clavaminate synthase-like"/>
    <property type="match status" value="1"/>
</dbReference>
<gene>
    <name evidence="12" type="ORF">H257_09399</name>
</gene>
<keyword evidence="4" id="KW-0862">Zinc</keyword>
<evidence type="ECO:0000256" key="2">
    <source>
        <dbReference type="ARBA" id="ARBA00022723"/>
    </source>
</evidence>
<feature type="domain" description="Fe2OG dioxygenase" evidence="11">
    <location>
        <begin position="204"/>
        <end position="301"/>
    </location>
</feature>
<evidence type="ECO:0000256" key="9">
    <source>
        <dbReference type="PROSITE-ProRule" id="PRU00134"/>
    </source>
</evidence>
<dbReference type="PANTHER" id="PTHR12907:SF26">
    <property type="entry name" value="HIF PROLYL HYDROXYLASE, ISOFORM C"/>
    <property type="match status" value="1"/>
</dbReference>
<dbReference type="GO" id="GO:0008198">
    <property type="term" value="F:ferrous iron binding"/>
    <property type="evidence" value="ECO:0007669"/>
    <property type="project" value="TreeGrafter"/>
</dbReference>
<dbReference type="GO" id="GO:0071456">
    <property type="term" value="P:cellular response to hypoxia"/>
    <property type="evidence" value="ECO:0007669"/>
    <property type="project" value="TreeGrafter"/>
</dbReference>
<evidence type="ECO:0000256" key="5">
    <source>
        <dbReference type="ARBA" id="ARBA00022896"/>
    </source>
</evidence>
<keyword evidence="7" id="KW-0560">Oxidoreductase</keyword>
<proteinExistence type="predicted"/>
<evidence type="ECO:0000259" key="11">
    <source>
        <dbReference type="PROSITE" id="PS51471"/>
    </source>
</evidence>
<comment type="cofactor">
    <cofactor evidence="1">
        <name>L-ascorbate</name>
        <dbReference type="ChEBI" id="CHEBI:38290"/>
    </cofactor>
</comment>
<evidence type="ECO:0000256" key="6">
    <source>
        <dbReference type="ARBA" id="ARBA00022964"/>
    </source>
</evidence>
<dbReference type="InterPro" id="IPR005123">
    <property type="entry name" value="Oxoglu/Fe-dep_dioxygenase_dom"/>
</dbReference>
<dbReference type="Gene3D" id="6.10.140.2220">
    <property type="match status" value="1"/>
</dbReference>
<keyword evidence="6" id="KW-0223">Dioxygenase</keyword>
<keyword evidence="8" id="KW-0408">Iron</keyword>
<dbReference type="InterPro" id="IPR044862">
    <property type="entry name" value="Pro_4_hyd_alph_FE2OG_OXY"/>
</dbReference>
<dbReference type="Pfam" id="PF01753">
    <property type="entry name" value="zf-MYND"/>
    <property type="match status" value="1"/>
</dbReference>
<dbReference type="GO" id="GO:0008270">
    <property type="term" value="F:zinc ion binding"/>
    <property type="evidence" value="ECO:0007669"/>
    <property type="project" value="UniProtKB-KW"/>
</dbReference>
<dbReference type="Gene3D" id="2.60.120.620">
    <property type="entry name" value="q2cbj1_9rhob like domain"/>
    <property type="match status" value="1"/>
</dbReference>
<dbReference type="GO" id="GO:0031418">
    <property type="term" value="F:L-ascorbic acid binding"/>
    <property type="evidence" value="ECO:0007669"/>
    <property type="project" value="UniProtKB-KW"/>
</dbReference>
<reference evidence="12" key="1">
    <citation type="submission" date="2013-12" db="EMBL/GenBank/DDBJ databases">
        <title>The Genome Sequence of Aphanomyces astaci APO3.</title>
        <authorList>
            <consortium name="The Broad Institute Genomics Platform"/>
            <person name="Russ C."/>
            <person name="Tyler B."/>
            <person name="van West P."/>
            <person name="Dieguez-Uribeondo J."/>
            <person name="Young S.K."/>
            <person name="Zeng Q."/>
            <person name="Gargeya S."/>
            <person name="Fitzgerald M."/>
            <person name="Abouelleil A."/>
            <person name="Alvarado L."/>
            <person name="Chapman S.B."/>
            <person name="Gainer-Dewar J."/>
            <person name="Goldberg J."/>
            <person name="Griggs A."/>
            <person name="Gujja S."/>
            <person name="Hansen M."/>
            <person name="Howarth C."/>
            <person name="Imamovic A."/>
            <person name="Ireland A."/>
            <person name="Larimer J."/>
            <person name="McCowan C."/>
            <person name="Murphy C."/>
            <person name="Pearson M."/>
            <person name="Poon T.W."/>
            <person name="Priest M."/>
            <person name="Roberts A."/>
            <person name="Saif S."/>
            <person name="Shea T."/>
            <person name="Sykes S."/>
            <person name="Wortman J."/>
            <person name="Nusbaum C."/>
            <person name="Birren B."/>
        </authorList>
    </citation>
    <scope>NUCLEOTIDE SEQUENCE [LARGE SCALE GENOMIC DNA]</scope>
    <source>
        <strain evidence="12">APO3</strain>
    </source>
</reference>
<dbReference type="PANTHER" id="PTHR12907">
    <property type="entry name" value="EGL NINE HOMOLOG-RELATED"/>
    <property type="match status" value="1"/>
</dbReference>
<accession>W4G9H6</accession>
<dbReference type="GO" id="GO:0031543">
    <property type="term" value="F:peptidyl-proline dioxygenase activity"/>
    <property type="evidence" value="ECO:0007669"/>
    <property type="project" value="TreeGrafter"/>
</dbReference>
<dbReference type="InterPro" id="IPR002893">
    <property type="entry name" value="Znf_MYND"/>
</dbReference>
<evidence type="ECO:0000259" key="10">
    <source>
        <dbReference type="PROSITE" id="PS50865"/>
    </source>
</evidence>
<dbReference type="PROSITE" id="PS50865">
    <property type="entry name" value="ZF_MYND_2"/>
    <property type="match status" value="1"/>
</dbReference>
<dbReference type="GeneID" id="20811395"/>
<evidence type="ECO:0000256" key="1">
    <source>
        <dbReference type="ARBA" id="ARBA00001961"/>
    </source>
</evidence>
<sequence length="407" mass="45320">MSTTSVVSAKTTTTGHACGHCGQVGDKWMRCSLCLTTYYCSRQCQVQAWKQGHKLACTKSSSTTCTPAAPSSHEQPTAGIVYPLPFVRDSSRFYDQITASHSADLMDHGFTVIDNFLGGGWAHALLAELQFLVKKNLLVPNKTQFPSTTTPGAVAQYEKPHIFEADLHNHSVRTQVPEFNALFHQDDLLLALAQHTNLPLIPGTHGKTLKVQFNEGQGGCFPCHYDNPGRPNKRRLTCLLYLNPSWKDGDGGEIQFYPFVHTPVVVAPRMDRLVVFSSDRVLHRVLPSHARRYCLTVWIDSHDVNTDQHASLSVAPTDLADWPAFVTKLAKSPVQRLLSRGVYAEEYLESLTQCMANDAPEGFTEMMHAHHAHLTRMKANAPLQSLVDRLRDYKRTIEATNPSAIFL</sequence>
<keyword evidence="5" id="KW-0847">Vitamin C</keyword>
<dbReference type="SMART" id="SM00702">
    <property type="entry name" value="P4Hc"/>
    <property type="match status" value="1"/>
</dbReference>
<protein>
    <recommendedName>
        <fullName evidence="13">MYND-type domain-containing protein</fullName>
    </recommendedName>
</protein>
<evidence type="ECO:0008006" key="13">
    <source>
        <dbReference type="Google" id="ProtNLM"/>
    </source>
</evidence>
<dbReference type="RefSeq" id="XP_009833907.1">
    <property type="nucleotide sequence ID" value="XM_009835605.1"/>
</dbReference>
<evidence type="ECO:0000256" key="3">
    <source>
        <dbReference type="ARBA" id="ARBA00022771"/>
    </source>
</evidence>
<dbReference type="SUPFAM" id="SSF144232">
    <property type="entry name" value="HIT/MYND zinc finger-like"/>
    <property type="match status" value="1"/>
</dbReference>
<evidence type="ECO:0000313" key="12">
    <source>
        <dbReference type="EMBL" id="ETV76362.1"/>
    </source>
</evidence>
<evidence type="ECO:0000256" key="7">
    <source>
        <dbReference type="ARBA" id="ARBA00023002"/>
    </source>
</evidence>
<dbReference type="VEuPathDB" id="FungiDB:H257_09399"/>
<dbReference type="STRING" id="112090.W4G9H6"/>
<dbReference type="OrthoDB" id="76265at2759"/>
<dbReference type="PROSITE" id="PS51471">
    <property type="entry name" value="FE2OG_OXY"/>
    <property type="match status" value="1"/>
</dbReference>
<feature type="domain" description="MYND-type" evidence="10">
    <location>
        <begin position="18"/>
        <end position="57"/>
    </location>
</feature>
<keyword evidence="2" id="KW-0479">Metal-binding</keyword>
<keyword evidence="3 9" id="KW-0863">Zinc-finger</keyword>
<organism evidence="12">
    <name type="scientific">Aphanomyces astaci</name>
    <name type="common">Crayfish plague agent</name>
    <dbReference type="NCBI Taxonomy" id="112090"/>
    <lineage>
        <taxon>Eukaryota</taxon>
        <taxon>Sar</taxon>
        <taxon>Stramenopiles</taxon>
        <taxon>Oomycota</taxon>
        <taxon>Saprolegniomycetes</taxon>
        <taxon>Saprolegniales</taxon>
        <taxon>Verrucalvaceae</taxon>
        <taxon>Aphanomyces</taxon>
    </lineage>
</organism>
<evidence type="ECO:0000256" key="4">
    <source>
        <dbReference type="ARBA" id="ARBA00022833"/>
    </source>
</evidence>
<dbReference type="InterPro" id="IPR051559">
    <property type="entry name" value="HIF_prolyl_hydroxylases"/>
</dbReference>